<feature type="chain" id="PRO_5013329635" description="F-box domain-containing protein" evidence="1">
    <location>
        <begin position="21"/>
        <end position="626"/>
    </location>
</feature>
<accession>A0A284RSG0</accession>
<organism evidence="2 3">
    <name type="scientific">Armillaria ostoyae</name>
    <name type="common">Armillaria root rot fungus</name>
    <dbReference type="NCBI Taxonomy" id="47428"/>
    <lineage>
        <taxon>Eukaryota</taxon>
        <taxon>Fungi</taxon>
        <taxon>Dikarya</taxon>
        <taxon>Basidiomycota</taxon>
        <taxon>Agaricomycotina</taxon>
        <taxon>Agaricomycetes</taxon>
        <taxon>Agaricomycetidae</taxon>
        <taxon>Agaricales</taxon>
        <taxon>Marasmiineae</taxon>
        <taxon>Physalacriaceae</taxon>
        <taxon>Armillaria</taxon>
    </lineage>
</organism>
<gene>
    <name evidence="2" type="ORF">ARMOST_15100</name>
</gene>
<dbReference type="Proteomes" id="UP000219338">
    <property type="component" value="Unassembled WGS sequence"/>
</dbReference>
<keyword evidence="3" id="KW-1185">Reference proteome</keyword>
<sequence length="626" mass="70449">MIVWKLLWVLGSSHVQFIAADTWSQAQVAGPNFDFNVDLASLIKSNLTPTSLCYPVRRSLITSVFEKCAYLLLIRMISPIRTDKSQFHPYFSSFIPEYSQPKRSSRTEELLPSNKPPLEFERQDFLEIAARGPQTLDEFDEKIAATRQLLDFLVSERDQAASNISDAKSLLYPVRRLPDDVLRAVFQACTESPDQAFNINGGFVLLEPEIDIESVQPNQSPWTVSCVCQQWRNVAIHTGELWSFVKIDLDNRPEDEELAKNRVFRLGLSLFRSNGHDLSIRLYGEKSVPGVCPILQILLPTAPYWKKLSVFLPLASFNHFSVCKGYLNRLDTLYIGGVESEIQVDAFHIDAFQLAPSLRVVGTYAAISRMPTPFCVPSSGVMTFISGGPNIHTYRSLKRFPRVQKLTLFCWAPIDEAAEPISLHSVTLLHLFHLPVSGALSVANMYSHLILPSLRHLEISFVEPDSPDEISFPVVTNPDSCPIKTLFIDLYRLSQEACTQLGDELIKFLRRTPKLNELYVKADSETELPGRWVNSLVYIPGQDAIVPRLCFLGMPDGRISAGDLGCLVGVIESRRRKDIDSSDSNHCVLLEEVELGPEPVEFDDEELSERWSALLAGGLIVTYREE</sequence>
<dbReference type="AlphaFoldDB" id="A0A284RSG0"/>
<dbReference type="OrthoDB" id="2980988at2759"/>
<keyword evidence="1" id="KW-0732">Signal</keyword>
<protein>
    <recommendedName>
        <fullName evidence="4">F-box domain-containing protein</fullName>
    </recommendedName>
</protein>
<feature type="signal peptide" evidence="1">
    <location>
        <begin position="1"/>
        <end position="20"/>
    </location>
</feature>
<evidence type="ECO:0000313" key="3">
    <source>
        <dbReference type="Proteomes" id="UP000219338"/>
    </source>
</evidence>
<reference evidence="3" key="1">
    <citation type="journal article" date="2017" name="Nat. Ecol. Evol.">
        <title>Genome expansion and lineage-specific genetic innovations in the forest pathogenic fungi Armillaria.</title>
        <authorList>
            <person name="Sipos G."/>
            <person name="Prasanna A.N."/>
            <person name="Walter M.C."/>
            <person name="O'Connor E."/>
            <person name="Balint B."/>
            <person name="Krizsan K."/>
            <person name="Kiss B."/>
            <person name="Hess J."/>
            <person name="Varga T."/>
            <person name="Slot J."/>
            <person name="Riley R."/>
            <person name="Boka B."/>
            <person name="Rigling D."/>
            <person name="Barry K."/>
            <person name="Lee J."/>
            <person name="Mihaltcheva S."/>
            <person name="LaButti K."/>
            <person name="Lipzen A."/>
            <person name="Waldron R."/>
            <person name="Moloney N.M."/>
            <person name="Sperisen C."/>
            <person name="Kredics L."/>
            <person name="Vagvoelgyi C."/>
            <person name="Patrignani A."/>
            <person name="Fitzpatrick D."/>
            <person name="Nagy I."/>
            <person name="Doyle S."/>
            <person name="Anderson J.B."/>
            <person name="Grigoriev I.V."/>
            <person name="Gueldener U."/>
            <person name="Muensterkoetter M."/>
            <person name="Nagy L.G."/>
        </authorList>
    </citation>
    <scope>NUCLEOTIDE SEQUENCE [LARGE SCALE GENOMIC DNA]</scope>
    <source>
        <strain evidence="3">C18/9</strain>
    </source>
</reference>
<name>A0A284RSG0_ARMOS</name>
<evidence type="ECO:0000256" key="1">
    <source>
        <dbReference type="SAM" id="SignalP"/>
    </source>
</evidence>
<dbReference type="STRING" id="47428.A0A284RSG0"/>
<evidence type="ECO:0008006" key="4">
    <source>
        <dbReference type="Google" id="ProtNLM"/>
    </source>
</evidence>
<proteinExistence type="predicted"/>
<evidence type="ECO:0000313" key="2">
    <source>
        <dbReference type="EMBL" id="SJL11694.1"/>
    </source>
</evidence>
<dbReference type="OMA" id="CTESPDQ"/>
<dbReference type="EMBL" id="FUEG01000015">
    <property type="protein sequence ID" value="SJL11694.1"/>
    <property type="molecule type" value="Genomic_DNA"/>
</dbReference>